<dbReference type="PANTHER" id="PTHR33731:SF2">
    <property type="entry name" value="ORGAN-SPECIFIC PROTEIN S2-LIKE"/>
    <property type="match status" value="1"/>
</dbReference>
<evidence type="ECO:0000313" key="3">
    <source>
        <dbReference type="Proteomes" id="UP001457282"/>
    </source>
</evidence>
<keyword evidence="3" id="KW-1185">Reference proteome</keyword>
<keyword evidence="1" id="KW-0732">Signal</keyword>
<dbReference type="Pfam" id="PF10950">
    <property type="entry name" value="Organ_specific"/>
    <property type="match status" value="1"/>
</dbReference>
<name>A0AAW1Y0B4_RUBAR</name>
<feature type="chain" id="PRO_5043990978" evidence="1">
    <location>
        <begin position="23"/>
        <end position="119"/>
    </location>
</feature>
<dbReference type="InterPro" id="IPR024489">
    <property type="entry name" value="Organ_specific_prot"/>
</dbReference>
<dbReference type="Proteomes" id="UP001457282">
    <property type="component" value="Unassembled WGS sequence"/>
</dbReference>
<comment type="caution">
    <text evidence="2">The sequence shown here is derived from an EMBL/GenBank/DDBJ whole genome shotgun (WGS) entry which is preliminary data.</text>
</comment>
<dbReference type="AlphaFoldDB" id="A0AAW1Y0B4"/>
<sequence>MNALCAILAFLSLLLFTTTIEARVGAGGYNKNAVKVEEADCHENLKPNIEFEVVEFEPRPNISAYHDGSEVTESSTLKYVEPEFKDNGPKDEHSLEAKNKMHAFDEEFEPRPNISVYND</sequence>
<evidence type="ECO:0000256" key="1">
    <source>
        <dbReference type="SAM" id="SignalP"/>
    </source>
</evidence>
<accession>A0AAW1Y0B4</accession>
<proteinExistence type="predicted"/>
<reference evidence="2 3" key="1">
    <citation type="journal article" date="2023" name="G3 (Bethesda)">
        <title>A chromosome-length genome assembly and annotation of blackberry (Rubus argutus, cv. 'Hillquist').</title>
        <authorList>
            <person name="Bruna T."/>
            <person name="Aryal R."/>
            <person name="Dudchenko O."/>
            <person name="Sargent D.J."/>
            <person name="Mead D."/>
            <person name="Buti M."/>
            <person name="Cavallini A."/>
            <person name="Hytonen T."/>
            <person name="Andres J."/>
            <person name="Pham M."/>
            <person name="Weisz D."/>
            <person name="Mascagni F."/>
            <person name="Usai G."/>
            <person name="Natali L."/>
            <person name="Bassil N."/>
            <person name="Fernandez G.E."/>
            <person name="Lomsadze A."/>
            <person name="Armour M."/>
            <person name="Olukolu B."/>
            <person name="Poorten T."/>
            <person name="Britton C."/>
            <person name="Davik J."/>
            <person name="Ashrafi H."/>
            <person name="Aiden E.L."/>
            <person name="Borodovsky M."/>
            <person name="Worthington M."/>
        </authorList>
    </citation>
    <scope>NUCLEOTIDE SEQUENCE [LARGE SCALE GENOMIC DNA]</scope>
    <source>
        <strain evidence="2">PI 553951</strain>
    </source>
</reference>
<dbReference type="PANTHER" id="PTHR33731">
    <property type="entry name" value="PROTEIN, PUTATIVE-RELATED"/>
    <property type="match status" value="1"/>
</dbReference>
<gene>
    <name evidence="2" type="ORF">M0R45_008123</name>
</gene>
<organism evidence="2 3">
    <name type="scientific">Rubus argutus</name>
    <name type="common">Southern blackberry</name>
    <dbReference type="NCBI Taxonomy" id="59490"/>
    <lineage>
        <taxon>Eukaryota</taxon>
        <taxon>Viridiplantae</taxon>
        <taxon>Streptophyta</taxon>
        <taxon>Embryophyta</taxon>
        <taxon>Tracheophyta</taxon>
        <taxon>Spermatophyta</taxon>
        <taxon>Magnoliopsida</taxon>
        <taxon>eudicotyledons</taxon>
        <taxon>Gunneridae</taxon>
        <taxon>Pentapetalae</taxon>
        <taxon>rosids</taxon>
        <taxon>fabids</taxon>
        <taxon>Rosales</taxon>
        <taxon>Rosaceae</taxon>
        <taxon>Rosoideae</taxon>
        <taxon>Rosoideae incertae sedis</taxon>
        <taxon>Rubus</taxon>
    </lineage>
</organism>
<dbReference type="EMBL" id="JBEDUW010000002">
    <property type="protein sequence ID" value="KAK9942458.1"/>
    <property type="molecule type" value="Genomic_DNA"/>
</dbReference>
<protein>
    <submittedName>
        <fullName evidence="2">Uncharacterized protein</fullName>
    </submittedName>
</protein>
<feature type="signal peptide" evidence="1">
    <location>
        <begin position="1"/>
        <end position="22"/>
    </location>
</feature>
<evidence type="ECO:0000313" key="2">
    <source>
        <dbReference type="EMBL" id="KAK9942458.1"/>
    </source>
</evidence>